<comment type="caution">
    <text evidence="1">The sequence shown here is derived from an EMBL/GenBank/DDBJ whole genome shotgun (WGS) entry which is preliminary data.</text>
</comment>
<evidence type="ECO:0000313" key="1">
    <source>
        <dbReference type="EMBL" id="EAY24347.1"/>
    </source>
</evidence>
<dbReference type="RefSeq" id="WP_002704967.1">
    <property type="nucleotide sequence ID" value="NZ_AAWS01000072.1"/>
</dbReference>
<dbReference type="EMBL" id="AAWS01000072">
    <property type="protein sequence ID" value="EAY24347.1"/>
    <property type="molecule type" value="Genomic_DNA"/>
</dbReference>
<evidence type="ECO:0000313" key="2">
    <source>
        <dbReference type="Proteomes" id="UP000004095"/>
    </source>
</evidence>
<accession>A1ZZ25</accession>
<dbReference type="OrthoDB" id="2575320at2"/>
<reference evidence="1 2" key="1">
    <citation type="submission" date="2007-01" db="EMBL/GenBank/DDBJ databases">
        <authorList>
            <person name="Haygood M."/>
            <person name="Podell S."/>
            <person name="Anderson C."/>
            <person name="Hopkinson B."/>
            <person name="Roe K."/>
            <person name="Barbeau K."/>
            <person name="Gaasterland T."/>
            <person name="Ferriera S."/>
            <person name="Johnson J."/>
            <person name="Kravitz S."/>
            <person name="Beeson K."/>
            <person name="Sutton G."/>
            <person name="Rogers Y.-H."/>
            <person name="Friedman R."/>
            <person name="Frazier M."/>
            <person name="Venter J.C."/>
        </authorList>
    </citation>
    <scope>NUCLEOTIDE SEQUENCE [LARGE SCALE GENOMIC DNA]</scope>
    <source>
        <strain evidence="1 2">ATCC 23134</strain>
    </source>
</reference>
<dbReference type="AlphaFoldDB" id="A1ZZ25"/>
<gene>
    <name evidence="1" type="ORF">M23134_02713</name>
</gene>
<sequence length="203" mass="23462">MAFSSKELNYLQDTEFLLTKHQVTTKVHQLLESTQTQLKAAVAELDFDFPDAVDVVKGKISKGEQYRQLPYLVLDYPKLFSRADVFAFRTMCWWGNEFSCTLMLAEKSWHLHRTAIAHHLPKLTPAHGWYIGVNTTPWEHHFGEDNCLPLANFSPETLQQHLQKMPFLKLSRKLPLEQWQQLPGFANECFTALMGLMTTIPNL</sequence>
<keyword evidence="2" id="KW-1185">Reference proteome</keyword>
<dbReference type="Proteomes" id="UP000004095">
    <property type="component" value="Unassembled WGS sequence"/>
</dbReference>
<name>A1ZZ25_MICM2</name>
<dbReference type="eggNOG" id="ENOG5032Z27">
    <property type="taxonomic scope" value="Bacteria"/>
</dbReference>
<organism evidence="1 2">
    <name type="scientific">Microscilla marina ATCC 23134</name>
    <dbReference type="NCBI Taxonomy" id="313606"/>
    <lineage>
        <taxon>Bacteria</taxon>
        <taxon>Pseudomonadati</taxon>
        <taxon>Bacteroidota</taxon>
        <taxon>Cytophagia</taxon>
        <taxon>Cytophagales</taxon>
        <taxon>Microscillaceae</taxon>
        <taxon>Microscilla</taxon>
    </lineage>
</organism>
<proteinExistence type="predicted"/>
<protein>
    <submittedName>
        <fullName evidence="1">Uncharacterized protein</fullName>
    </submittedName>
</protein>